<evidence type="ECO:0000313" key="2">
    <source>
        <dbReference type="Proteomes" id="UP001194468"/>
    </source>
</evidence>
<sequence>MHVSVEHIPRRRTVHATLCAISESPTPYFHRRWLGNGHWADVRDVLHLQTVENVQLLSTTGSRFVEDIGPSLLRARYSSFHISLATISPICPYLHVCDVGNSVVMKHPRCITRLRYRRFFSTYLVAAVILTQGRRRLVPIYHALARTCRAFKEPALDLLWKNLPDPSPVVRCLPEASHYSQISPEKENKRYSFCRILTQTEWDILRSYTCRIQSLADDGGDRDRLNWKSVKTFLNLPIASPLFPNLLHLHVVSGGRLAEVKPLLYMPFPSLTSLTIDAMKEKNLSIFRHPIELFSRFSLDIRKLSFSLNLDTMFSNFFTSRIFRWQNLQTVSCIKVALDADALVHLSSIPALTELTCTVSAALADQVTPSYSPLLFSNVRSLTFYSDLLKSISRLLSRTRLPAVRIFAAIIASRPSKMDLSSFLSTLYTSDIADTVEELHMNQVGSLENIDVTQDRRSILALKDLQPFIALSKLRHFSINIEWNVDHSHSDLLTETLAWPRLELLHINHDWARNMPGGITSDGLLQFLQQCPSLHFMSLATDSRRPTEDPVFSEPHCDKYTINILDSTLEQESVKAITAFLTRIAYNASWSSSTYHTNWLGTFFWIQVEMHLANNIRERSGLPSGSTL</sequence>
<accession>A0AAD4BWM3</accession>
<dbReference type="EMBL" id="WHUW01000010">
    <property type="protein sequence ID" value="KAF8441635.1"/>
    <property type="molecule type" value="Genomic_DNA"/>
</dbReference>
<dbReference type="Proteomes" id="UP001194468">
    <property type="component" value="Unassembled WGS sequence"/>
</dbReference>
<evidence type="ECO:0000313" key="1">
    <source>
        <dbReference type="EMBL" id="KAF8441635.1"/>
    </source>
</evidence>
<dbReference type="AlphaFoldDB" id="A0AAD4BWM3"/>
<evidence type="ECO:0008006" key="3">
    <source>
        <dbReference type="Google" id="ProtNLM"/>
    </source>
</evidence>
<reference evidence="1" key="2">
    <citation type="journal article" date="2020" name="Nat. Commun.">
        <title>Large-scale genome sequencing of mycorrhizal fungi provides insights into the early evolution of symbiotic traits.</title>
        <authorList>
            <person name="Miyauchi S."/>
            <person name="Kiss E."/>
            <person name="Kuo A."/>
            <person name="Drula E."/>
            <person name="Kohler A."/>
            <person name="Sanchez-Garcia M."/>
            <person name="Morin E."/>
            <person name="Andreopoulos B."/>
            <person name="Barry K.W."/>
            <person name="Bonito G."/>
            <person name="Buee M."/>
            <person name="Carver A."/>
            <person name="Chen C."/>
            <person name="Cichocki N."/>
            <person name="Clum A."/>
            <person name="Culley D."/>
            <person name="Crous P.W."/>
            <person name="Fauchery L."/>
            <person name="Girlanda M."/>
            <person name="Hayes R.D."/>
            <person name="Keri Z."/>
            <person name="LaButti K."/>
            <person name="Lipzen A."/>
            <person name="Lombard V."/>
            <person name="Magnuson J."/>
            <person name="Maillard F."/>
            <person name="Murat C."/>
            <person name="Nolan M."/>
            <person name="Ohm R.A."/>
            <person name="Pangilinan J."/>
            <person name="Pereira M.F."/>
            <person name="Perotto S."/>
            <person name="Peter M."/>
            <person name="Pfister S."/>
            <person name="Riley R."/>
            <person name="Sitrit Y."/>
            <person name="Stielow J.B."/>
            <person name="Szollosi G."/>
            <person name="Zifcakova L."/>
            <person name="Stursova M."/>
            <person name="Spatafora J.W."/>
            <person name="Tedersoo L."/>
            <person name="Vaario L.M."/>
            <person name="Yamada A."/>
            <person name="Yan M."/>
            <person name="Wang P."/>
            <person name="Xu J."/>
            <person name="Bruns T."/>
            <person name="Baldrian P."/>
            <person name="Vilgalys R."/>
            <person name="Dunand C."/>
            <person name="Henrissat B."/>
            <person name="Grigoriev I.V."/>
            <person name="Hibbett D."/>
            <person name="Nagy L.G."/>
            <person name="Martin F.M."/>
        </authorList>
    </citation>
    <scope>NUCLEOTIDE SEQUENCE</scope>
    <source>
        <strain evidence="1">BED1</strain>
    </source>
</reference>
<proteinExistence type="predicted"/>
<protein>
    <recommendedName>
        <fullName evidence="3">F-box domain-containing protein</fullName>
    </recommendedName>
</protein>
<organism evidence="1 2">
    <name type="scientific">Boletus edulis BED1</name>
    <dbReference type="NCBI Taxonomy" id="1328754"/>
    <lineage>
        <taxon>Eukaryota</taxon>
        <taxon>Fungi</taxon>
        <taxon>Dikarya</taxon>
        <taxon>Basidiomycota</taxon>
        <taxon>Agaricomycotina</taxon>
        <taxon>Agaricomycetes</taxon>
        <taxon>Agaricomycetidae</taxon>
        <taxon>Boletales</taxon>
        <taxon>Boletineae</taxon>
        <taxon>Boletaceae</taxon>
        <taxon>Boletoideae</taxon>
        <taxon>Boletus</taxon>
    </lineage>
</organism>
<keyword evidence="2" id="KW-1185">Reference proteome</keyword>
<gene>
    <name evidence="1" type="ORF">L210DRAFT_3644890</name>
</gene>
<name>A0AAD4BWM3_BOLED</name>
<reference evidence="1" key="1">
    <citation type="submission" date="2019-10" db="EMBL/GenBank/DDBJ databases">
        <authorList>
            <consortium name="DOE Joint Genome Institute"/>
            <person name="Kuo A."/>
            <person name="Miyauchi S."/>
            <person name="Kiss E."/>
            <person name="Drula E."/>
            <person name="Kohler A."/>
            <person name="Sanchez-Garcia M."/>
            <person name="Andreopoulos B."/>
            <person name="Barry K.W."/>
            <person name="Bonito G."/>
            <person name="Buee M."/>
            <person name="Carver A."/>
            <person name="Chen C."/>
            <person name="Cichocki N."/>
            <person name="Clum A."/>
            <person name="Culley D."/>
            <person name="Crous P.W."/>
            <person name="Fauchery L."/>
            <person name="Girlanda M."/>
            <person name="Hayes R."/>
            <person name="Keri Z."/>
            <person name="LaButti K."/>
            <person name="Lipzen A."/>
            <person name="Lombard V."/>
            <person name="Magnuson J."/>
            <person name="Maillard F."/>
            <person name="Morin E."/>
            <person name="Murat C."/>
            <person name="Nolan M."/>
            <person name="Ohm R."/>
            <person name="Pangilinan J."/>
            <person name="Pereira M."/>
            <person name="Perotto S."/>
            <person name="Peter M."/>
            <person name="Riley R."/>
            <person name="Sitrit Y."/>
            <person name="Stielow B."/>
            <person name="Szollosi G."/>
            <person name="Zifcakova L."/>
            <person name="Stursova M."/>
            <person name="Spatafora J.W."/>
            <person name="Tedersoo L."/>
            <person name="Vaario L.-M."/>
            <person name="Yamada A."/>
            <person name="Yan M."/>
            <person name="Wang P."/>
            <person name="Xu J."/>
            <person name="Bruns T."/>
            <person name="Baldrian P."/>
            <person name="Vilgalys R."/>
            <person name="Henrissat B."/>
            <person name="Grigoriev I.V."/>
            <person name="Hibbett D."/>
            <person name="Nagy L.G."/>
            <person name="Martin F.M."/>
        </authorList>
    </citation>
    <scope>NUCLEOTIDE SEQUENCE</scope>
    <source>
        <strain evidence="1">BED1</strain>
    </source>
</reference>
<comment type="caution">
    <text evidence="1">The sequence shown here is derived from an EMBL/GenBank/DDBJ whole genome shotgun (WGS) entry which is preliminary data.</text>
</comment>